<comment type="caution">
    <text evidence="7">The sequence shown here is derived from an EMBL/GenBank/DDBJ whole genome shotgun (WGS) entry which is preliminary data.</text>
</comment>
<dbReference type="InterPro" id="IPR000571">
    <property type="entry name" value="Znf_CCCH"/>
</dbReference>
<keyword evidence="2 4" id="KW-0863">Zinc-finger</keyword>
<dbReference type="EMBL" id="PDLN01000011">
    <property type="protein sequence ID" value="RDW71918.1"/>
    <property type="molecule type" value="Genomic_DNA"/>
</dbReference>
<evidence type="ECO:0000256" key="3">
    <source>
        <dbReference type="ARBA" id="ARBA00022833"/>
    </source>
</evidence>
<dbReference type="AlphaFoldDB" id="A0A3D8RDB8"/>
<dbReference type="SUPFAM" id="SSF90229">
    <property type="entry name" value="CCCH zinc finger"/>
    <property type="match status" value="1"/>
</dbReference>
<reference evidence="7 8" key="1">
    <citation type="journal article" date="2018" name="IMA Fungus">
        <title>IMA Genome-F 9: Draft genome sequence of Annulohypoxylon stygium, Aspergillus mulundensis, Berkeleyomyces basicola (syn. Thielaviopsis basicola), Ceratocystis smalleyi, two Cercospora beticola strains, Coleophoma cylindrospora, Fusarium fracticaudum, Phialophora cf. hyalina, and Morchella septimelata.</title>
        <authorList>
            <person name="Wingfield B.D."/>
            <person name="Bills G.F."/>
            <person name="Dong Y."/>
            <person name="Huang W."/>
            <person name="Nel W.J."/>
            <person name="Swalarsk-Parry B.S."/>
            <person name="Vaghefi N."/>
            <person name="Wilken P.M."/>
            <person name="An Z."/>
            <person name="de Beer Z.W."/>
            <person name="De Vos L."/>
            <person name="Chen L."/>
            <person name="Duong T.A."/>
            <person name="Gao Y."/>
            <person name="Hammerbacher A."/>
            <person name="Kikkert J.R."/>
            <person name="Li Y."/>
            <person name="Li H."/>
            <person name="Li K."/>
            <person name="Li Q."/>
            <person name="Liu X."/>
            <person name="Ma X."/>
            <person name="Naidoo K."/>
            <person name="Pethybridge S.J."/>
            <person name="Sun J."/>
            <person name="Steenkamp E.T."/>
            <person name="van der Nest M.A."/>
            <person name="van Wyk S."/>
            <person name="Wingfield M.J."/>
            <person name="Xiong C."/>
            <person name="Yue Q."/>
            <person name="Zhang X."/>
        </authorList>
    </citation>
    <scope>NUCLEOTIDE SEQUENCE [LARGE SCALE GENOMIC DNA]</scope>
    <source>
        <strain evidence="7 8">BP5796</strain>
    </source>
</reference>
<feature type="region of interest" description="Disordered" evidence="5">
    <location>
        <begin position="81"/>
        <end position="109"/>
    </location>
</feature>
<organism evidence="7 8">
    <name type="scientific">Coleophoma crateriformis</name>
    <dbReference type="NCBI Taxonomy" id="565419"/>
    <lineage>
        <taxon>Eukaryota</taxon>
        <taxon>Fungi</taxon>
        <taxon>Dikarya</taxon>
        <taxon>Ascomycota</taxon>
        <taxon>Pezizomycotina</taxon>
        <taxon>Leotiomycetes</taxon>
        <taxon>Helotiales</taxon>
        <taxon>Dermateaceae</taxon>
        <taxon>Coleophoma</taxon>
    </lineage>
</organism>
<keyword evidence="3 4" id="KW-0862">Zinc</keyword>
<gene>
    <name evidence="7" type="ORF">BP5796_07952</name>
</gene>
<dbReference type="Proteomes" id="UP000256328">
    <property type="component" value="Unassembled WGS sequence"/>
</dbReference>
<accession>A0A3D8RDB8</accession>
<dbReference type="PROSITE" id="PS50103">
    <property type="entry name" value="ZF_C3H1"/>
    <property type="match status" value="1"/>
</dbReference>
<evidence type="ECO:0000256" key="5">
    <source>
        <dbReference type="SAM" id="MobiDB-lite"/>
    </source>
</evidence>
<feature type="zinc finger region" description="C3H1-type" evidence="4">
    <location>
        <begin position="132"/>
        <end position="160"/>
    </location>
</feature>
<evidence type="ECO:0000256" key="1">
    <source>
        <dbReference type="ARBA" id="ARBA00022723"/>
    </source>
</evidence>
<evidence type="ECO:0000313" key="8">
    <source>
        <dbReference type="Proteomes" id="UP000256328"/>
    </source>
</evidence>
<name>A0A3D8RDB8_9HELO</name>
<feature type="compositionally biased region" description="Basic and acidic residues" evidence="5">
    <location>
        <begin position="87"/>
        <end position="106"/>
    </location>
</feature>
<evidence type="ECO:0000259" key="6">
    <source>
        <dbReference type="PROSITE" id="PS50103"/>
    </source>
</evidence>
<feature type="compositionally biased region" description="Basic and acidic residues" evidence="5">
    <location>
        <begin position="350"/>
        <end position="359"/>
    </location>
</feature>
<dbReference type="InterPro" id="IPR036855">
    <property type="entry name" value="Znf_CCCH_sf"/>
</dbReference>
<dbReference type="OrthoDB" id="411372at2759"/>
<protein>
    <recommendedName>
        <fullName evidence="6">C3H1-type domain-containing protein</fullName>
    </recommendedName>
</protein>
<keyword evidence="1 4" id="KW-0479">Metal-binding</keyword>
<dbReference type="GO" id="GO:0008270">
    <property type="term" value="F:zinc ion binding"/>
    <property type="evidence" value="ECO:0007669"/>
    <property type="project" value="UniProtKB-KW"/>
</dbReference>
<evidence type="ECO:0000313" key="7">
    <source>
        <dbReference type="EMBL" id="RDW71918.1"/>
    </source>
</evidence>
<sequence length="380" mass="42943">MSSNTSLKSPTKGGPTHFLVRTTGEVVPLIAVDELPSSIDIAGVPRSLDLSLTVGMINLGIMRATSHIYDVVHKKEKEVTGAVKQNTSKEELRDEEEKPSSTKETEPETLIARSMTSPTVIAPEEPPAPSSNNRFLPCRHWCRHGICRWGQQCRYQHLMPLTISGLRDVGLTDWPAWYRNQNPGYFHTCSNAIKIRHDAPMYQHVYEQICRDKCCADNRYYHNHGGRSMTNRPITGILSNSMYASHPTPQRPDIALQPRRMGFVERKRLEDTGKTTLARLRSHNLYVPGEAGEHERLQEELVKATQQLDTISAPVENILRKEVLVERSHDGVRRAWADLSSNDEDEAEDGPGREKERATRCTLKAKKSTEGFTEPQLIFL</sequence>
<evidence type="ECO:0000256" key="2">
    <source>
        <dbReference type="ARBA" id="ARBA00022771"/>
    </source>
</evidence>
<keyword evidence="8" id="KW-1185">Reference proteome</keyword>
<evidence type="ECO:0000256" key="4">
    <source>
        <dbReference type="PROSITE-ProRule" id="PRU00723"/>
    </source>
</evidence>
<proteinExistence type="predicted"/>
<feature type="domain" description="C3H1-type" evidence="6">
    <location>
        <begin position="132"/>
        <end position="160"/>
    </location>
</feature>
<feature type="region of interest" description="Disordered" evidence="5">
    <location>
        <begin position="341"/>
        <end position="361"/>
    </location>
</feature>